<evidence type="ECO:0000313" key="2">
    <source>
        <dbReference type="EMBL" id="MBZ9567962.1"/>
    </source>
</evidence>
<proteinExistence type="predicted"/>
<dbReference type="EMBL" id="JAGXFD010000001">
    <property type="protein sequence ID" value="MBZ9567962.1"/>
    <property type="molecule type" value="Genomic_DNA"/>
</dbReference>
<keyword evidence="3" id="KW-1185">Reference proteome</keyword>
<name>A0ABS7WZ97_9GAMM</name>
<organism evidence="2 3">
    <name type="scientific">Modicisalibacter tunisiensis</name>
    <dbReference type="NCBI Taxonomy" id="390637"/>
    <lineage>
        <taxon>Bacteria</taxon>
        <taxon>Pseudomonadati</taxon>
        <taxon>Pseudomonadota</taxon>
        <taxon>Gammaproteobacteria</taxon>
        <taxon>Oceanospirillales</taxon>
        <taxon>Halomonadaceae</taxon>
        <taxon>Modicisalibacter</taxon>
    </lineage>
</organism>
<dbReference type="Proteomes" id="UP001319883">
    <property type="component" value="Unassembled WGS sequence"/>
</dbReference>
<keyword evidence="1" id="KW-0472">Membrane</keyword>
<evidence type="ECO:0000256" key="1">
    <source>
        <dbReference type="SAM" id="Phobius"/>
    </source>
</evidence>
<sequence length="123" mass="14097">MALYLLIFLVTLLVVGGSIAMLMLARTPRYRTEPQHLLRLFERVLNGQASESEWHTVVGYPIRHDAYLEGVRRSAQRIMEEHGRSLRSQQGGSLLSRTGREELTALRDHLAARLALEEGRREF</sequence>
<protein>
    <submittedName>
        <fullName evidence="2">Uncharacterized protein</fullName>
    </submittedName>
</protein>
<comment type="caution">
    <text evidence="2">The sequence shown here is derived from an EMBL/GenBank/DDBJ whole genome shotgun (WGS) entry which is preliminary data.</text>
</comment>
<keyword evidence="1" id="KW-0812">Transmembrane</keyword>
<feature type="transmembrane region" description="Helical" evidence="1">
    <location>
        <begin position="6"/>
        <end position="25"/>
    </location>
</feature>
<dbReference type="RefSeq" id="WP_224420917.1">
    <property type="nucleotide sequence ID" value="NZ_JAGXFD010000001.1"/>
</dbReference>
<evidence type="ECO:0000313" key="3">
    <source>
        <dbReference type="Proteomes" id="UP001319883"/>
    </source>
</evidence>
<accession>A0ABS7WZ97</accession>
<keyword evidence="1" id="KW-1133">Transmembrane helix</keyword>
<gene>
    <name evidence="2" type="ORF">KGQ91_09745</name>
</gene>
<reference evidence="2 3" key="1">
    <citation type="submission" date="2021-05" db="EMBL/GenBank/DDBJ databases">
        <title>Petroleum and Energy Research Collection (APPE): ex situ preservation of microbial diversity associated with the oil industry and exploitation of its biotechnological potential.</title>
        <authorList>
            <person name="Paixao C.T.M."/>
            <person name="Gomes M.B."/>
            <person name="Oliveira V.M."/>
        </authorList>
    </citation>
    <scope>NUCLEOTIDE SEQUENCE [LARGE SCALE GENOMIC DNA]</scope>
    <source>
        <strain evidence="2 3">LIT2</strain>
    </source>
</reference>